<dbReference type="InterPro" id="IPR016187">
    <property type="entry name" value="CTDL_fold"/>
</dbReference>
<dbReference type="InterPro" id="IPR018378">
    <property type="entry name" value="C-type_lectin_CS"/>
</dbReference>
<dbReference type="PROSITE" id="PS51092">
    <property type="entry name" value="FN2_2"/>
    <property type="match status" value="1"/>
</dbReference>
<evidence type="ECO:0000256" key="15">
    <source>
        <dbReference type="ARBA" id="ARBA00023180"/>
    </source>
</evidence>
<dbReference type="SMART" id="SM00458">
    <property type="entry name" value="RICIN"/>
    <property type="match status" value="1"/>
</dbReference>
<evidence type="ECO:0000256" key="18">
    <source>
        <dbReference type="PROSITE-ProRule" id="PRU00479"/>
    </source>
</evidence>
<organism evidence="23 24">
    <name type="scientific">Anas zonorhyncha</name>
    <name type="common">Eastern spot-billed duck</name>
    <dbReference type="NCBI Taxonomy" id="75864"/>
    <lineage>
        <taxon>Eukaryota</taxon>
        <taxon>Metazoa</taxon>
        <taxon>Chordata</taxon>
        <taxon>Craniata</taxon>
        <taxon>Vertebrata</taxon>
        <taxon>Euteleostomi</taxon>
        <taxon>Archelosauria</taxon>
        <taxon>Archosauria</taxon>
        <taxon>Dinosauria</taxon>
        <taxon>Saurischia</taxon>
        <taxon>Theropoda</taxon>
        <taxon>Coelurosauria</taxon>
        <taxon>Aves</taxon>
        <taxon>Neognathae</taxon>
        <taxon>Galloanserae</taxon>
        <taxon>Anseriformes</taxon>
        <taxon>Anatidae</taxon>
        <taxon>Anatinae</taxon>
        <taxon>Anas</taxon>
    </lineage>
</organism>
<dbReference type="PANTHER" id="PTHR22803">
    <property type="entry name" value="MANNOSE, PHOSPHOLIPASE, LECTIN RECEPTOR RELATED"/>
    <property type="match status" value="1"/>
</dbReference>
<evidence type="ECO:0000313" key="24">
    <source>
        <dbReference type="Proteomes" id="UP000694549"/>
    </source>
</evidence>
<evidence type="ECO:0000256" key="9">
    <source>
        <dbReference type="ARBA" id="ARBA00022837"/>
    </source>
</evidence>
<evidence type="ECO:0000256" key="7">
    <source>
        <dbReference type="ARBA" id="ARBA00022734"/>
    </source>
</evidence>
<evidence type="ECO:0000256" key="8">
    <source>
        <dbReference type="ARBA" id="ARBA00022737"/>
    </source>
</evidence>
<feature type="disulfide bond" evidence="18">
    <location>
        <begin position="190"/>
        <end position="217"/>
    </location>
</feature>
<dbReference type="CDD" id="cd03590">
    <property type="entry name" value="CLECT_DC-SIGN_like"/>
    <property type="match status" value="1"/>
</dbReference>
<evidence type="ECO:0000256" key="5">
    <source>
        <dbReference type="ARBA" id="ARBA00022692"/>
    </source>
</evidence>
<dbReference type="InterPro" id="IPR033989">
    <property type="entry name" value="CD209-like_CTLD"/>
</dbReference>
<dbReference type="GO" id="GO:0006897">
    <property type="term" value="P:endocytosis"/>
    <property type="evidence" value="ECO:0007669"/>
    <property type="project" value="UniProtKB-KW"/>
</dbReference>
<sequence length="1631" mass="182651">MGRPRRPRPLRASLGCLLGLQLVLGAAHPDSKVFLIYNAGAQGCLETKDSLVRLAKGCNASAPAQQWKWVSRNRLFNVGAMQCLGVSWHGANATVGLHPLATYECDRESVNMRWSCRSLGEQLSQHLGARPGNSSLDRGDQARSSQWRTYGTEEDLCSVPYSEIYTIQGNSHGKPCTIPFKYDNQWFHECTSTGREDGHLWCATTQDYGKDERWGFCPIKSNDCETFWDKDHLTNSCYQFNFQSTLSWREAWNSCEQQGANLLSITEIHEQTYINGLLTGYSSTLWIGLNDLDINGGWQWSDNSPLKYLNWESDQPDNPSEENCGVIRTESSGGWQNRDCGIALPYVCKKKPNATADPFLTDSWSEVKVDCEPSWQSFQSNCYRLVGEKKSWQDAKKTCLRSGGDLVSIHTLSELEFVTKQIKQDVEELWIGLNDLKLQMNFEWSDGTPVRFTYWHPFEPNNFRDSLEDCVTIWGPEGRWNDSPCNQTLPSICKKPGRVSQEKEEDDHGCRKGWKWHSPSCFWLGEDRVTYSDARKLCSDYGSTLVTITNRFEQAYVSSLIYGWDGEYFWTALQDINETGAFRWLSGDEVMYTHWNRDQPGYNKGGCVALATGSSMGLWEVKNCSTFKAKYICRQNLGTPVNPELPNPYPTPSLTGACPPGWSADPKLRHCYKVFNFDKLQEKKTWIAAQEFCRELGAQLLSLGSYEEEHFIANTLNKIFGESEPEIHEQHWFWIGLNRRDPAGDRSWRWSDGLGVSRHRAPPAWVLSTQHPPAAKLELSSSASGCHGGDFSNVLPRLAVGVQGTNPALVETQPGSPNPACLSRPPSSSTTTLTAATTTTTTSGTARCWTWRPCSGCRCSAKPSWTGSANCPKVAPGRVGDCRYPGAREQGPRRSIFLEQDAVQEEGRGGLVEPVGVHLFCKLCFCGRMSLNLVVGGGEGSCCQAWRGSGHLCPMQVVSVWSIPAPHPAHSLSFPSPGADVKEPEITTQGSKEWVKYQEAEYKFFEHHSTWVQAQRICSWFQAELVSVHGEAELRFLGQNLKKFSRGQEQHWWIGLHTYENDGRFKWSDGSLLNFVSWAPGKPRPINKDKKCVYMTASREDWGDQKCLTALPYICKRSNATAVKPSPPPMPAPTSGGCPQGWFPFLSKCFSFNGRDKAEIVKWPEAKQACENQGAVLATISNPLEQAFITSMLPNISFDLWIGLHDAKKEFQWVEGEPLRHVSWAPGEPSGCSASSPSDKPTNCVVVWHGSPPHFTGRWDDRSCVEEKHGYICQRSIDPFLSPARTPYPPSPTGTLFYHNSTYRILQKPLRWHEALLLCETLNATLATIPDPYSQAFLTQAVSSLRAPLWIGLANNEGGRSYSWLTEENLFYANWQDGEPQQVAGCSYMDADGSWRTAGCDTKLQGGICQFRSGATRTHKWSYSGSCPKSLEDSSWIPFRDHCYTFHMEITLGQKDAMRRCQKGRGGCRRRETPGCPWVQHNTLKWRPRPCTRPPLVSPRLSQPCFALGLPVHHEVHGQQQFLGFVLAVAVVPRLRPPGPGLPPHPPFFHSWWHGVVHPGRDRERLCVGASPGLRGPIQGCLAGHDVQPQRYEGRREALDPPWATPFPPTRSAGSGGSPQWHHLGGGCAMV</sequence>
<keyword evidence="24" id="KW-1185">Reference proteome</keyword>
<dbReference type="Pfam" id="PF00059">
    <property type="entry name" value="Lectin_C"/>
    <property type="match status" value="7"/>
</dbReference>
<proteinExistence type="predicted"/>
<evidence type="ECO:0000256" key="11">
    <source>
        <dbReference type="ARBA" id="ARBA00022989"/>
    </source>
</evidence>
<evidence type="ECO:0000256" key="6">
    <source>
        <dbReference type="ARBA" id="ARBA00022729"/>
    </source>
</evidence>
<dbReference type="Pfam" id="PF00040">
    <property type="entry name" value="fn2"/>
    <property type="match status" value="1"/>
</dbReference>
<keyword evidence="11" id="KW-1133">Transmembrane helix</keyword>
<evidence type="ECO:0000256" key="2">
    <source>
        <dbReference type="ARBA" id="ARBA00022499"/>
    </source>
</evidence>
<dbReference type="InterPro" id="IPR000562">
    <property type="entry name" value="FN_type2_dom"/>
</dbReference>
<dbReference type="SUPFAM" id="SSF57440">
    <property type="entry name" value="Kringle-like"/>
    <property type="match status" value="1"/>
</dbReference>
<dbReference type="InterPro" id="IPR013806">
    <property type="entry name" value="Kringle-like"/>
</dbReference>
<dbReference type="Proteomes" id="UP000694549">
    <property type="component" value="Unplaced"/>
</dbReference>
<dbReference type="FunFam" id="3.10.100.10:FF:000026">
    <property type="entry name" value="C-type mannose receptor 2"/>
    <property type="match status" value="1"/>
</dbReference>
<name>A0A8B9UVI2_9AVES</name>
<evidence type="ECO:0000256" key="4">
    <source>
        <dbReference type="ARBA" id="ARBA00022583"/>
    </source>
</evidence>
<dbReference type="PROSITE" id="PS00615">
    <property type="entry name" value="C_TYPE_LECTIN_1"/>
    <property type="match status" value="3"/>
</dbReference>
<feature type="domain" description="C-type lectin" evidence="21">
    <location>
        <begin position="667"/>
        <end position="786"/>
    </location>
</feature>
<feature type="compositionally biased region" description="Low complexity" evidence="19">
    <location>
        <begin position="827"/>
        <end position="838"/>
    </location>
</feature>
<dbReference type="SUPFAM" id="SSF56436">
    <property type="entry name" value="C-type lectin-like"/>
    <property type="match status" value="7"/>
</dbReference>
<evidence type="ECO:0000256" key="3">
    <source>
        <dbReference type="ARBA" id="ARBA00022553"/>
    </source>
</evidence>
<evidence type="ECO:0000256" key="1">
    <source>
        <dbReference type="ARBA" id="ARBA00004167"/>
    </source>
</evidence>
<feature type="domain" description="C-type lectin" evidence="21">
    <location>
        <begin position="1298"/>
        <end position="1404"/>
    </location>
</feature>
<evidence type="ECO:0000256" key="20">
    <source>
        <dbReference type="SAM" id="SignalP"/>
    </source>
</evidence>
<keyword evidence="4" id="KW-0254">Endocytosis</keyword>
<dbReference type="InterPro" id="IPR016186">
    <property type="entry name" value="C-type_lectin-like/link_sf"/>
</dbReference>
<dbReference type="InterPro" id="IPR050111">
    <property type="entry name" value="C-type_lectin/snaclec_domain"/>
</dbReference>
<dbReference type="FunFam" id="3.10.100.10:FF:000020">
    <property type="entry name" value="Mannose receptor C type 2"/>
    <property type="match status" value="1"/>
</dbReference>
<feature type="domain" description="C-type lectin" evidence="21">
    <location>
        <begin position="378"/>
        <end position="494"/>
    </location>
</feature>
<evidence type="ECO:0000256" key="10">
    <source>
        <dbReference type="ARBA" id="ARBA00022843"/>
    </source>
</evidence>
<dbReference type="InterPro" id="IPR000772">
    <property type="entry name" value="Ricin_B_lectin"/>
</dbReference>
<evidence type="ECO:0000256" key="13">
    <source>
        <dbReference type="ARBA" id="ARBA00023157"/>
    </source>
</evidence>
<keyword evidence="12" id="KW-0472">Membrane</keyword>
<dbReference type="Gene3D" id="2.10.10.10">
    <property type="entry name" value="Fibronectin, type II, collagen-binding"/>
    <property type="match status" value="1"/>
</dbReference>
<dbReference type="FunFam" id="2.80.10.50:FF:000035">
    <property type="entry name" value="Mannose receptor C type 2"/>
    <property type="match status" value="1"/>
</dbReference>
<evidence type="ECO:0000259" key="21">
    <source>
        <dbReference type="PROSITE" id="PS50041"/>
    </source>
</evidence>
<feature type="domain" description="Fibronectin type-II" evidence="22">
    <location>
        <begin position="171"/>
        <end position="219"/>
    </location>
</feature>
<evidence type="ECO:0000256" key="12">
    <source>
        <dbReference type="ARBA" id="ARBA00023136"/>
    </source>
</evidence>
<dbReference type="GO" id="GO:0031012">
    <property type="term" value="C:extracellular matrix"/>
    <property type="evidence" value="ECO:0007669"/>
    <property type="project" value="UniProtKB-ARBA"/>
</dbReference>
<feature type="chain" id="PRO_5034718474" description="C-type mannose receptor 2" evidence="20">
    <location>
        <begin position="26"/>
        <end position="1631"/>
    </location>
</feature>
<dbReference type="SMART" id="SM00034">
    <property type="entry name" value="CLECT"/>
    <property type="match status" value="7"/>
</dbReference>
<dbReference type="PROSITE" id="PS50231">
    <property type="entry name" value="RICIN_B_LECTIN"/>
    <property type="match status" value="1"/>
</dbReference>
<dbReference type="Ensembl" id="ENSAZOT00000016323.1">
    <property type="protein sequence ID" value="ENSAZOP00000015183.1"/>
    <property type="gene ID" value="ENSAZOG00000009544.1"/>
</dbReference>
<dbReference type="PROSITE" id="PS50041">
    <property type="entry name" value="C_TYPE_LECTIN_2"/>
    <property type="match status" value="7"/>
</dbReference>
<keyword evidence="10" id="KW-0832">Ubl conjugation</keyword>
<dbReference type="SMART" id="SM00059">
    <property type="entry name" value="FN2"/>
    <property type="match status" value="1"/>
</dbReference>
<dbReference type="GO" id="GO:0016020">
    <property type="term" value="C:membrane"/>
    <property type="evidence" value="ECO:0007669"/>
    <property type="project" value="UniProtKB-SubCell"/>
</dbReference>
<dbReference type="CDD" id="cd00037">
    <property type="entry name" value="CLECT"/>
    <property type="match status" value="6"/>
</dbReference>
<dbReference type="Gene3D" id="2.80.10.50">
    <property type="match status" value="1"/>
</dbReference>
<keyword evidence="13 18" id="KW-1015">Disulfide bond</keyword>
<keyword evidence="15" id="KW-0325">Glycoprotein</keyword>
<evidence type="ECO:0000256" key="16">
    <source>
        <dbReference type="ARBA" id="ARBA00070538"/>
    </source>
</evidence>
<reference evidence="23" key="1">
    <citation type="submission" date="2025-08" db="UniProtKB">
        <authorList>
            <consortium name="Ensembl"/>
        </authorList>
    </citation>
    <scope>IDENTIFICATION</scope>
</reference>
<keyword evidence="14" id="KW-0675">Receptor</keyword>
<dbReference type="Pfam" id="PF24562">
    <property type="entry name" value="CysR_MRC2_N"/>
    <property type="match status" value="1"/>
</dbReference>
<feature type="domain" description="C-type lectin" evidence="21">
    <location>
        <begin position="997"/>
        <end position="1116"/>
    </location>
</feature>
<reference evidence="23" key="2">
    <citation type="submission" date="2025-09" db="UniProtKB">
        <authorList>
            <consortium name="Ensembl"/>
        </authorList>
    </citation>
    <scope>IDENTIFICATION</scope>
</reference>
<dbReference type="Gene3D" id="3.10.100.10">
    <property type="entry name" value="Mannose-Binding Protein A, subunit A"/>
    <property type="match status" value="7"/>
</dbReference>
<dbReference type="CDD" id="cd00062">
    <property type="entry name" value="FN2"/>
    <property type="match status" value="1"/>
</dbReference>
<dbReference type="InterPro" id="IPR035992">
    <property type="entry name" value="Ricin_B-like_lectins"/>
</dbReference>
<dbReference type="GO" id="GO:0030246">
    <property type="term" value="F:carbohydrate binding"/>
    <property type="evidence" value="ECO:0007669"/>
    <property type="project" value="UniProtKB-KW"/>
</dbReference>
<evidence type="ECO:0000256" key="17">
    <source>
        <dbReference type="ARBA" id="ARBA00082299"/>
    </source>
</evidence>
<dbReference type="InterPro" id="IPR036943">
    <property type="entry name" value="FN_type2_sf"/>
</dbReference>
<feature type="domain" description="C-type lectin" evidence="21">
    <location>
        <begin position="1145"/>
        <end position="1264"/>
    </location>
</feature>
<evidence type="ECO:0000313" key="23">
    <source>
        <dbReference type="Ensembl" id="ENSAZOP00000015183.1"/>
    </source>
</evidence>
<dbReference type="InterPro" id="IPR001304">
    <property type="entry name" value="C-type_lectin-like"/>
</dbReference>
<dbReference type="FunFam" id="2.10.10.10:FF:000001">
    <property type="entry name" value="Fibronectin 1a isoform 1"/>
    <property type="match status" value="1"/>
</dbReference>
<feature type="domain" description="C-type lectin" evidence="21">
    <location>
        <begin position="233"/>
        <end position="349"/>
    </location>
</feature>
<evidence type="ECO:0000256" key="14">
    <source>
        <dbReference type="ARBA" id="ARBA00023170"/>
    </source>
</evidence>
<evidence type="ECO:0000259" key="22">
    <source>
        <dbReference type="PROSITE" id="PS51092"/>
    </source>
</evidence>
<protein>
    <recommendedName>
        <fullName evidence="16">C-type mannose receptor 2</fullName>
    </recommendedName>
    <alternativeName>
        <fullName evidence="17">Macrophage mannose receptor 2</fullName>
    </alternativeName>
</protein>
<keyword evidence="7" id="KW-0430">Lectin</keyword>
<keyword evidence="6 20" id="KW-0732">Signal</keyword>
<dbReference type="PROSITE" id="PS00023">
    <property type="entry name" value="FN2_1"/>
    <property type="match status" value="1"/>
</dbReference>
<dbReference type="FunFam" id="3.10.100.10:FF:000035">
    <property type="entry name" value="C-type mannose receptor 2"/>
    <property type="match status" value="1"/>
</dbReference>
<dbReference type="SUPFAM" id="SSF50370">
    <property type="entry name" value="Ricin B-like lectins"/>
    <property type="match status" value="1"/>
</dbReference>
<feature type="signal peptide" evidence="20">
    <location>
        <begin position="1"/>
        <end position="25"/>
    </location>
</feature>
<keyword evidence="5" id="KW-0812">Transmembrane</keyword>
<feature type="domain" description="C-type lectin" evidence="21">
    <location>
        <begin position="517"/>
        <end position="625"/>
    </location>
</feature>
<accession>A0A8B9UVI2</accession>
<dbReference type="FunFam" id="3.10.100.10:FF:000019">
    <property type="entry name" value="Mannose receptor C type 2"/>
    <property type="match status" value="1"/>
</dbReference>
<evidence type="ECO:0000256" key="19">
    <source>
        <dbReference type="SAM" id="MobiDB-lite"/>
    </source>
</evidence>
<keyword evidence="3" id="KW-0597">Phosphoprotein</keyword>
<dbReference type="PRINTS" id="PR00013">
    <property type="entry name" value="FNTYPEII"/>
</dbReference>
<keyword evidence="9" id="KW-0106">Calcium</keyword>
<keyword evidence="2" id="KW-1017">Isopeptide bond</keyword>
<feature type="region of interest" description="Disordered" evidence="19">
    <location>
        <begin position="811"/>
        <end position="838"/>
    </location>
</feature>
<comment type="subcellular location">
    <subcellularLocation>
        <location evidence="1">Membrane</location>
        <topology evidence="1">Single-pass membrane protein</topology>
    </subcellularLocation>
</comment>
<keyword evidence="8" id="KW-0677">Repeat</keyword>
<dbReference type="FunFam" id="3.10.100.10:FF:000018">
    <property type="entry name" value="Mannose receptor, C type 2"/>
    <property type="match status" value="1"/>
</dbReference>
<feature type="disulfide bond" evidence="18">
    <location>
        <begin position="176"/>
        <end position="202"/>
    </location>
</feature>
<dbReference type="FunFam" id="3.10.100.10:FF:000033">
    <property type="entry name" value="Mannose receptor C type 2"/>
    <property type="match status" value="1"/>
</dbReference>
<dbReference type="CDD" id="cd23408">
    <property type="entry name" value="beta-trefoil_Ricin_MRC2"/>
    <property type="match status" value="1"/>
</dbReference>